<dbReference type="AlphaFoldDB" id="A0A7G9RWI2"/>
<reference evidence="3 4" key="1">
    <citation type="submission" date="2020-08" db="EMBL/GenBank/DDBJ databases">
        <title>Genome sequence of Erysipelothrix inopinata DSM 15511T.</title>
        <authorList>
            <person name="Hyun D.-W."/>
            <person name="Bae J.-W."/>
        </authorList>
    </citation>
    <scope>NUCLEOTIDE SEQUENCE [LARGE SCALE GENOMIC DNA]</scope>
    <source>
        <strain evidence="3 4">DSM 15511</strain>
    </source>
</reference>
<evidence type="ECO:0000313" key="3">
    <source>
        <dbReference type="EMBL" id="QNN59957.1"/>
    </source>
</evidence>
<dbReference type="Pfam" id="PF19200">
    <property type="entry name" value="MupG_N"/>
    <property type="match status" value="1"/>
</dbReference>
<dbReference type="RefSeq" id="WP_187533090.1">
    <property type="nucleotide sequence ID" value="NZ_CBCSHU010000002.1"/>
</dbReference>
<dbReference type="SUPFAM" id="SSF50891">
    <property type="entry name" value="Cyclophilin-like"/>
    <property type="match status" value="1"/>
</dbReference>
<dbReference type="KEGG" id="eio:H9L01_06090"/>
<dbReference type="InterPro" id="IPR043797">
    <property type="entry name" value="MupG_N"/>
</dbReference>
<gene>
    <name evidence="3" type="ORF">H9L01_06090</name>
</gene>
<name>A0A7G9RWI2_9FIRM</name>
<dbReference type="Pfam" id="PF05913">
    <property type="entry name" value="MupG_C"/>
    <property type="match status" value="1"/>
</dbReference>
<keyword evidence="4" id="KW-1185">Reference proteome</keyword>
<dbReference type="InterPro" id="IPR017853">
    <property type="entry name" value="GH"/>
</dbReference>
<dbReference type="InterPro" id="IPR043894">
    <property type="entry name" value="MupG_C"/>
</dbReference>
<dbReference type="Gene3D" id="3.20.20.70">
    <property type="entry name" value="Aldolase class I"/>
    <property type="match status" value="1"/>
</dbReference>
<organism evidence="3 4">
    <name type="scientific">Erysipelothrix inopinata</name>
    <dbReference type="NCBI Taxonomy" id="225084"/>
    <lineage>
        <taxon>Bacteria</taxon>
        <taxon>Bacillati</taxon>
        <taxon>Bacillota</taxon>
        <taxon>Erysipelotrichia</taxon>
        <taxon>Erysipelotrichales</taxon>
        <taxon>Erysipelotrichaceae</taxon>
        <taxon>Erysipelothrix</taxon>
    </lineage>
</organism>
<dbReference type="Proteomes" id="UP000515928">
    <property type="component" value="Chromosome"/>
</dbReference>
<dbReference type="SUPFAM" id="SSF51445">
    <property type="entry name" value="(Trans)glycosidases"/>
    <property type="match status" value="1"/>
</dbReference>
<evidence type="ECO:0000259" key="2">
    <source>
        <dbReference type="Pfam" id="PF19200"/>
    </source>
</evidence>
<feature type="domain" description="6-phospho-N-acetylmuramidase N-terminal" evidence="2">
    <location>
        <begin position="4"/>
        <end position="239"/>
    </location>
</feature>
<dbReference type="InterPro" id="IPR008589">
    <property type="entry name" value="MupG"/>
</dbReference>
<protein>
    <submittedName>
        <fullName evidence="3">DUF871 domain-containing protein</fullName>
    </submittedName>
</protein>
<proteinExistence type="predicted"/>
<dbReference type="InterPro" id="IPR013785">
    <property type="entry name" value="Aldolase_TIM"/>
</dbReference>
<accession>A0A7G9RWI2</accession>
<sequence length="362" mass="41477">MRKLGISIYPDKSSIEEMKNYIVKAADAGFSRIFSCLLSVDKPREVIKDEFIEINQFAKEHGFEIIVDVSPKVFADLGISYDDLSFFHEIGADGLRLDAGFGGSHESLMTFNPYDLKIEINMSQDIHYIDTIMDYQPNQYNLIACHNFYPHPYSGLTEELFDSATKRFKKYGLRTAAFVSSQADGAYGPWPVDDGLVTLEKHRHLPLHVQIKDYIAMNEIDDIIISNFYPSDEELAEIKNINLTKLNLKVELVDSIPEIERKIVLEEPHFNRGDVSAYFKRSTMSRVKYKGHDFKIFNAPEMIRRGDLIIESSDFGHYAGELQIATQDMKNTGKSNVVGRIAEDEVFLIDNIKPWQKFEFSL</sequence>
<dbReference type="EMBL" id="CP060715">
    <property type="protein sequence ID" value="QNN59957.1"/>
    <property type="molecule type" value="Genomic_DNA"/>
</dbReference>
<evidence type="ECO:0000313" key="4">
    <source>
        <dbReference type="Proteomes" id="UP000515928"/>
    </source>
</evidence>
<dbReference type="InterPro" id="IPR029000">
    <property type="entry name" value="Cyclophilin-like_dom_sf"/>
</dbReference>
<dbReference type="PANTHER" id="PTHR38435:SF1">
    <property type="entry name" value="DUF871 DOMAIN-CONTAINING PROTEIN"/>
    <property type="match status" value="1"/>
</dbReference>
<dbReference type="PANTHER" id="PTHR38435">
    <property type="match status" value="1"/>
</dbReference>
<feature type="domain" description="6-phospho-N-acetylmuramidase C-terminal" evidence="1">
    <location>
        <begin position="247"/>
        <end position="360"/>
    </location>
</feature>
<dbReference type="Gene3D" id="2.40.100.10">
    <property type="entry name" value="Cyclophilin-like"/>
    <property type="match status" value="1"/>
</dbReference>
<evidence type="ECO:0000259" key="1">
    <source>
        <dbReference type="Pfam" id="PF05913"/>
    </source>
</evidence>